<keyword evidence="3" id="KW-1185">Reference proteome</keyword>
<feature type="transmembrane region" description="Helical" evidence="1">
    <location>
        <begin position="85"/>
        <end position="104"/>
    </location>
</feature>
<dbReference type="AlphaFoldDB" id="A0A9P4VRA6"/>
<reference evidence="2" key="1">
    <citation type="journal article" date="2020" name="Stud. Mycol.">
        <title>101 Dothideomycetes genomes: a test case for predicting lifestyles and emergence of pathogens.</title>
        <authorList>
            <person name="Haridas S."/>
            <person name="Albert R."/>
            <person name="Binder M."/>
            <person name="Bloem J."/>
            <person name="Labutti K."/>
            <person name="Salamov A."/>
            <person name="Andreopoulos B."/>
            <person name="Baker S."/>
            <person name="Barry K."/>
            <person name="Bills G."/>
            <person name="Bluhm B."/>
            <person name="Cannon C."/>
            <person name="Castanera R."/>
            <person name="Culley D."/>
            <person name="Daum C."/>
            <person name="Ezra D."/>
            <person name="Gonzalez J."/>
            <person name="Henrissat B."/>
            <person name="Kuo A."/>
            <person name="Liang C."/>
            <person name="Lipzen A."/>
            <person name="Lutzoni F."/>
            <person name="Magnuson J."/>
            <person name="Mondo S."/>
            <person name="Nolan M."/>
            <person name="Ohm R."/>
            <person name="Pangilinan J."/>
            <person name="Park H.-J."/>
            <person name="Ramirez L."/>
            <person name="Alfaro M."/>
            <person name="Sun H."/>
            <person name="Tritt A."/>
            <person name="Yoshinaga Y."/>
            <person name="Zwiers L.-H."/>
            <person name="Turgeon B."/>
            <person name="Goodwin S."/>
            <person name="Spatafora J."/>
            <person name="Crous P."/>
            <person name="Grigoriev I."/>
        </authorList>
    </citation>
    <scope>NUCLEOTIDE SEQUENCE</scope>
    <source>
        <strain evidence="2">CBS 101060</strain>
    </source>
</reference>
<accession>A0A9P4VRA6</accession>
<organism evidence="2 3">
    <name type="scientific">Patellaria atrata CBS 101060</name>
    <dbReference type="NCBI Taxonomy" id="1346257"/>
    <lineage>
        <taxon>Eukaryota</taxon>
        <taxon>Fungi</taxon>
        <taxon>Dikarya</taxon>
        <taxon>Ascomycota</taxon>
        <taxon>Pezizomycotina</taxon>
        <taxon>Dothideomycetes</taxon>
        <taxon>Dothideomycetes incertae sedis</taxon>
        <taxon>Patellariales</taxon>
        <taxon>Patellariaceae</taxon>
        <taxon>Patellaria</taxon>
    </lineage>
</organism>
<comment type="caution">
    <text evidence="2">The sequence shown here is derived from an EMBL/GenBank/DDBJ whole genome shotgun (WGS) entry which is preliminary data.</text>
</comment>
<evidence type="ECO:0000313" key="2">
    <source>
        <dbReference type="EMBL" id="KAF2839190.1"/>
    </source>
</evidence>
<protein>
    <submittedName>
        <fullName evidence="2">Uncharacterized protein</fullName>
    </submittedName>
</protein>
<keyword evidence="1" id="KW-0472">Membrane</keyword>
<dbReference type="EMBL" id="MU006095">
    <property type="protein sequence ID" value="KAF2839190.1"/>
    <property type="molecule type" value="Genomic_DNA"/>
</dbReference>
<sequence length="110" mass="12382">MASCYFDPPPTPPSKQCCPPAGYEQTSRDFFLYSGDLWPCGGKPPPHGSGQNQPVQRSNLRGGIMLLSRSSTPFVHSMNRSGGELFCLFFFFFFTWVFRGLFFVPKITQT</sequence>
<dbReference type="Proteomes" id="UP000799429">
    <property type="component" value="Unassembled WGS sequence"/>
</dbReference>
<name>A0A9P4VRA6_9PEZI</name>
<gene>
    <name evidence="2" type="ORF">M501DRAFT_765468</name>
</gene>
<keyword evidence="1" id="KW-0812">Transmembrane</keyword>
<keyword evidence="1" id="KW-1133">Transmembrane helix</keyword>
<evidence type="ECO:0000256" key="1">
    <source>
        <dbReference type="SAM" id="Phobius"/>
    </source>
</evidence>
<proteinExistence type="predicted"/>
<evidence type="ECO:0000313" key="3">
    <source>
        <dbReference type="Proteomes" id="UP000799429"/>
    </source>
</evidence>